<sequence length="896" mass="98965">MDTSTLLTTNALLSTAAAAVMFVALFTRKPYPGFGFWVVGVSCLALGAAMLIPGALPSTWPIRVARNAMWVGGLALILRGMLIFRGYRITYWLEGLLALSFLAVFGYYSLDPDDIDARIVTYSIYACILSFATVLVTLRRRPAHFGSNDVLLALWLSAYGVLSIVRIAQQLGNPDANTAFEALKGFGAFYAIAQILTVQLVTLTLISINSQRLEWEYQASEARLRDSEEQLRSMGDNLPDGFVYRYEVVGGKPRFHYISAGVEKTHGLKPAEVLGDAGRLFATIAPESLARYVEDEAESARELSVYSGTLSFTRPDGRPLWLHVQSRPHRRPDGSIVWDGVAIDVTERRKAELELEQYHNRLETLVAERTEALSRALAQQALDRERLEFALDATNDGLWDWDIRKDISYLNPAYSRMLGYAPGELPEGTPQHLVALLHPDDRESVPLQARHLLETAGSYELEFRIRCKDGRYKWILSRGKVVSLDEHGKPLRAVGTHIDLTARKELELAMRKAKEEAEAASVAKSAFLANMSHEIRTPLNAITGMVHVLRRSGVSPEQGMRLDTIETAAKHLIEIINAILDLSKIEAGKFALEETPVHLEGLVANVSSILRNRAEEKGLRWATEVHALPGNLLGDHTRIQQVMLNLATNAIKFTESGAVTVRLRQVEATDQSVEVRFEVEDTGIGIDAEILPRLFSSFEQADNSTTRKYGGTGLGLAIAKKLAGLMGGDAGATSIPGKGSVFWFTARLRKGQPGVAAARIVDEECAESVLRRDYAGTRILMAEDEPINRKIALLLLKDVGLETDTAENGALALELARQNPYALILMDMQMPVMDGLETTRRIRELPEYARTPIIALTANAFTEDKVRCLSAGMDTFLTKPVNPGELYAVLLSSLRR</sequence>
<evidence type="ECO:0000256" key="4">
    <source>
        <dbReference type="PROSITE-ProRule" id="PRU00169"/>
    </source>
</evidence>
<dbReference type="Gene3D" id="3.30.450.20">
    <property type="entry name" value="PAS domain"/>
    <property type="match status" value="2"/>
</dbReference>
<dbReference type="PROSITE" id="PS50110">
    <property type="entry name" value="RESPONSE_REGULATORY"/>
    <property type="match status" value="1"/>
</dbReference>
<dbReference type="PROSITE" id="PS50112">
    <property type="entry name" value="PAS"/>
    <property type="match status" value="1"/>
</dbReference>
<evidence type="ECO:0000259" key="8">
    <source>
        <dbReference type="PROSITE" id="PS50110"/>
    </source>
</evidence>
<feature type="transmembrane region" description="Helical" evidence="6">
    <location>
        <begin position="34"/>
        <end position="56"/>
    </location>
</feature>
<feature type="domain" description="PAC" evidence="10">
    <location>
        <begin position="459"/>
        <end position="512"/>
    </location>
</feature>
<dbReference type="EMBL" id="WTVN01000041">
    <property type="protein sequence ID" value="NMG45890.1"/>
    <property type="molecule type" value="Genomic_DNA"/>
</dbReference>
<evidence type="ECO:0000259" key="10">
    <source>
        <dbReference type="PROSITE" id="PS50113"/>
    </source>
</evidence>
<dbReference type="InterPro" id="IPR005467">
    <property type="entry name" value="His_kinase_dom"/>
</dbReference>
<dbReference type="PROSITE" id="PS50113">
    <property type="entry name" value="PAC"/>
    <property type="match status" value="2"/>
</dbReference>
<dbReference type="PRINTS" id="PR00344">
    <property type="entry name" value="BCTRLSENSOR"/>
</dbReference>
<evidence type="ECO:0000256" key="6">
    <source>
        <dbReference type="SAM" id="Phobius"/>
    </source>
</evidence>
<dbReference type="Gene3D" id="3.40.50.2300">
    <property type="match status" value="1"/>
</dbReference>
<dbReference type="Pfam" id="PF08447">
    <property type="entry name" value="PAS_3"/>
    <property type="match status" value="2"/>
</dbReference>
<dbReference type="InterPro" id="IPR036890">
    <property type="entry name" value="HATPase_C_sf"/>
</dbReference>
<evidence type="ECO:0000256" key="2">
    <source>
        <dbReference type="ARBA" id="ARBA00012438"/>
    </source>
</evidence>
<dbReference type="SUPFAM" id="SSF52172">
    <property type="entry name" value="CheY-like"/>
    <property type="match status" value="1"/>
</dbReference>
<organism evidence="11 12">
    <name type="scientific">Aromatoleum toluvorans</name>
    <dbReference type="NCBI Taxonomy" id="92002"/>
    <lineage>
        <taxon>Bacteria</taxon>
        <taxon>Pseudomonadati</taxon>
        <taxon>Pseudomonadota</taxon>
        <taxon>Betaproteobacteria</taxon>
        <taxon>Rhodocyclales</taxon>
        <taxon>Rhodocyclaceae</taxon>
        <taxon>Aromatoleum</taxon>
    </lineage>
</organism>
<evidence type="ECO:0000256" key="3">
    <source>
        <dbReference type="ARBA" id="ARBA00022553"/>
    </source>
</evidence>
<dbReference type="InterPro" id="IPR011006">
    <property type="entry name" value="CheY-like_superfamily"/>
</dbReference>
<feature type="coiled-coil region" evidence="5">
    <location>
        <begin position="210"/>
        <end position="237"/>
    </location>
</feature>
<dbReference type="CDD" id="cd16922">
    <property type="entry name" value="HATPase_EvgS-ArcB-TorS-like"/>
    <property type="match status" value="1"/>
</dbReference>
<dbReference type="EC" id="2.7.13.3" evidence="2"/>
<evidence type="ECO:0000313" key="12">
    <source>
        <dbReference type="Proteomes" id="UP000623795"/>
    </source>
</evidence>
<keyword evidence="3 4" id="KW-0597">Phosphoprotein</keyword>
<feature type="domain" description="PAS" evidence="9">
    <location>
        <begin position="383"/>
        <end position="456"/>
    </location>
</feature>
<keyword evidence="12" id="KW-1185">Reference proteome</keyword>
<evidence type="ECO:0000256" key="5">
    <source>
        <dbReference type="SAM" id="Coils"/>
    </source>
</evidence>
<feature type="transmembrane region" description="Helical" evidence="6">
    <location>
        <begin position="91"/>
        <end position="110"/>
    </location>
</feature>
<feature type="transmembrane region" description="Helical" evidence="6">
    <location>
        <begin position="188"/>
        <end position="208"/>
    </location>
</feature>
<dbReference type="RefSeq" id="WP_169257721.1">
    <property type="nucleotide sequence ID" value="NZ_WTVN01000041.1"/>
</dbReference>
<feature type="domain" description="Response regulatory" evidence="8">
    <location>
        <begin position="778"/>
        <end position="894"/>
    </location>
</feature>
<dbReference type="PROSITE" id="PS50109">
    <property type="entry name" value="HIS_KIN"/>
    <property type="match status" value="1"/>
</dbReference>
<comment type="caution">
    <text evidence="11">The sequence shown here is derived from an EMBL/GenBank/DDBJ whole genome shotgun (WGS) entry which is preliminary data.</text>
</comment>
<keyword evidence="6" id="KW-0812">Transmembrane</keyword>
<dbReference type="Gene3D" id="3.30.565.10">
    <property type="entry name" value="Histidine kinase-like ATPase, C-terminal domain"/>
    <property type="match status" value="1"/>
</dbReference>
<dbReference type="Pfam" id="PF00072">
    <property type="entry name" value="Response_reg"/>
    <property type="match status" value="1"/>
</dbReference>
<dbReference type="SMART" id="SM00388">
    <property type="entry name" value="HisKA"/>
    <property type="match status" value="1"/>
</dbReference>
<keyword evidence="6" id="KW-0472">Membrane</keyword>
<dbReference type="NCBIfam" id="TIGR00229">
    <property type="entry name" value="sensory_box"/>
    <property type="match status" value="2"/>
</dbReference>
<dbReference type="InterPro" id="IPR004358">
    <property type="entry name" value="Sig_transdc_His_kin-like_C"/>
</dbReference>
<feature type="transmembrane region" description="Helical" evidence="6">
    <location>
        <begin position="122"/>
        <end position="138"/>
    </location>
</feature>
<dbReference type="SUPFAM" id="SSF55785">
    <property type="entry name" value="PYP-like sensor domain (PAS domain)"/>
    <property type="match status" value="2"/>
</dbReference>
<feature type="modified residue" description="4-aspartylphosphate" evidence="4">
    <location>
        <position position="827"/>
    </location>
</feature>
<dbReference type="InterPro" id="IPR013655">
    <property type="entry name" value="PAS_fold_3"/>
</dbReference>
<dbReference type="SUPFAM" id="SSF55874">
    <property type="entry name" value="ATPase domain of HSP90 chaperone/DNA topoisomerase II/histidine kinase"/>
    <property type="match status" value="1"/>
</dbReference>
<dbReference type="PANTHER" id="PTHR45339">
    <property type="entry name" value="HYBRID SIGNAL TRANSDUCTION HISTIDINE KINASE J"/>
    <property type="match status" value="1"/>
</dbReference>
<evidence type="ECO:0000313" key="11">
    <source>
        <dbReference type="EMBL" id="NMG45890.1"/>
    </source>
</evidence>
<feature type="transmembrane region" description="Helical" evidence="6">
    <location>
        <begin position="6"/>
        <end position="27"/>
    </location>
</feature>
<keyword evidence="6" id="KW-1133">Transmembrane helix</keyword>
<dbReference type="SMART" id="SM00091">
    <property type="entry name" value="PAS"/>
    <property type="match status" value="2"/>
</dbReference>
<dbReference type="InterPro" id="IPR003661">
    <property type="entry name" value="HisK_dim/P_dom"/>
</dbReference>
<evidence type="ECO:0000256" key="1">
    <source>
        <dbReference type="ARBA" id="ARBA00000085"/>
    </source>
</evidence>
<dbReference type="InterPro" id="IPR035965">
    <property type="entry name" value="PAS-like_dom_sf"/>
</dbReference>
<evidence type="ECO:0000259" key="9">
    <source>
        <dbReference type="PROSITE" id="PS50112"/>
    </source>
</evidence>
<comment type="catalytic activity">
    <reaction evidence="1">
        <text>ATP + protein L-histidine = ADP + protein N-phospho-L-histidine.</text>
        <dbReference type="EC" id="2.7.13.3"/>
    </reaction>
</comment>
<dbReference type="Pfam" id="PF02518">
    <property type="entry name" value="HATPase_c"/>
    <property type="match status" value="1"/>
</dbReference>
<dbReference type="InterPro" id="IPR036097">
    <property type="entry name" value="HisK_dim/P_sf"/>
</dbReference>
<dbReference type="SMART" id="SM00086">
    <property type="entry name" value="PAC"/>
    <property type="match status" value="2"/>
</dbReference>
<reference evidence="11 12" key="1">
    <citation type="submission" date="2019-12" db="EMBL/GenBank/DDBJ databases">
        <title>Comparative genomics gives insights into the taxonomy of the Azoarcus-Aromatoleum group and reveals separate origins of nif in the plant-associated Azoarcus and non-plant-associated Aromatoleum sub-groups.</title>
        <authorList>
            <person name="Lafos M."/>
            <person name="Maluk M."/>
            <person name="Batista M."/>
            <person name="Junghare M."/>
            <person name="Carmona M."/>
            <person name="Faoro H."/>
            <person name="Cruz L.M."/>
            <person name="Battistoni F."/>
            <person name="De Souza E."/>
            <person name="Pedrosa F."/>
            <person name="Chen W.-M."/>
            <person name="Poole P.S."/>
            <person name="Dixon R.A."/>
            <person name="James E.K."/>
        </authorList>
    </citation>
    <scope>NUCLEOTIDE SEQUENCE [LARGE SCALE GENOMIC DNA]</scope>
    <source>
        <strain evidence="11 12">Td21</strain>
    </source>
</reference>
<dbReference type="SMART" id="SM00448">
    <property type="entry name" value="REC"/>
    <property type="match status" value="1"/>
</dbReference>
<feature type="coiled-coil region" evidence="5">
    <location>
        <begin position="348"/>
        <end position="375"/>
    </location>
</feature>
<dbReference type="InterPro" id="IPR000014">
    <property type="entry name" value="PAS"/>
</dbReference>
<dbReference type="SUPFAM" id="SSF47384">
    <property type="entry name" value="Homodimeric domain of signal transducing histidine kinase"/>
    <property type="match status" value="1"/>
</dbReference>
<proteinExistence type="predicted"/>
<keyword evidence="5" id="KW-0175">Coiled coil</keyword>
<dbReference type="InterPro" id="IPR003594">
    <property type="entry name" value="HATPase_dom"/>
</dbReference>
<feature type="domain" description="Histidine kinase" evidence="7">
    <location>
        <begin position="530"/>
        <end position="750"/>
    </location>
</feature>
<dbReference type="Pfam" id="PF00512">
    <property type="entry name" value="HisKA"/>
    <property type="match status" value="1"/>
</dbReference>
<dbReference type="Proteomes" id="UP000623795">
    <property type="component" value="Unassembled WGS sequence"/>
</dbReference>
<dbReference type="CDD" id="cd00082">
    <property type="entry name" value="HisKA"/>
    <property type="match status" value="1"/>
</dbReference>
<dbReference type="CDD" id="cd17546">
    <property type="entry name" value="REC_hyHK_CKI1_RcsC-like"/>
    <property type="match status" value="1"/>
</dbReference>
<dbReference type="InterPro" id="IPR001789">
    <property type="entry name" value="Sig_transdc_resp-reg_receiver"/>
</dbReference>
<dbReference type="Gene3D" id="1.10.287.130">
    <property type="match status" value="1"/>
</dbReference>
<feature type="domain" description="PAC" evidence="10">
    <location>
        <begin position="306"/>
        <end position="357"/>
    </location>
</feature>
<gene>
    <name evidence="11" type="ORF">GPA22_19420</name>
</gene>
<name>A0ABX1Q5V3_9RHOO</name>
<dbReference type="InterPro" id="IPR000700">
    <property type="entry name" value="PAS-assoc_C"/>
</dbReference>
<accession>A0ABX1Q5V3</accession>
<feature type="transmembrane region" description="Helical" evidence="6">
    <location>
        <begin position="68"/>
        <end position="84"/>
    </location>
</feature>
<dbReference type="InterPro" id="IPR001610">
    <property type="entry name" value="PAC"/>
</dbReference>
<dbReference type="PANTHER" id="PTHR45339:SF5">
    <property type="entry name" value="HISTIDINE KINASE"/>
    <property type="match status" value="1"/>
</dbReference>
<dbReference type="CDD" id="cd00130">
    <property type="entry name" value="PAS"/>
    <property type="match status" value="2"/>
</dbReference>
<dbReference type="SMART" id="SM00387">
    <property type="entry name" value="HATPase_c"/>
    <property type="match status" value="1"/>
</dbReference>
<protein>
    <recommendedName>
        <fullName evidence="2">histidine kinase</fullName>
        <ecNumber evidence="2">2.7.13.3</ecNumber>
    </recommendedName>
</protein>
<evidence type="ECO:0000259" key="7">
    <source>
        <dbReference type="PROSITE" id="PS50109"/>
    </source>
</evidence>